<dbReference type="InterPro" id="IPR043148">
    <property type="entry name" value="TagF_C"/>
</dbReference>
<proteinExistence type="inferred from homology"/>
<sequence length="1113" mass="132069">MILQTLRKLKRFLTNSNKYRLKKQLIIQQENQKLYINGELNKQFKAKELWLISDNEESKFKIAETNLSSTFSFETDLTIYEELIQEDVYKFFILVQVPKSVLTESQYNKIQSTAKTIQNHDGNIILEYFIRMGKFEKTQFKGLDGFKLGQKSGIIYLTKNNFISVAFDKEVNGKLKVKIEKIKSSKNQFFISGKVTIQVSHIKEASILLQGRETGIKVEIPIEIDFNHEKTIQSYGNNIYQYQATINFNSLLNGKPLDVDIYDFYLNLNLNNSSENKVVRIGSPTIRAKRYSKPAYAHDGDFMYIVTPYFTFKYVNLSIQINMFEKDTLNYLLRMMKWALFLRFLNNYRDIWIVGERPYKAQDTGYHFFKYMRIKHPERNVYYVIEKDSPELENVKDLGNILFYGSKEHIWHTIMARRVIGSHHADYLYPLRTENFKKIVKAKKVFLQHGVMGTKNMVANYGVTSPNFYTDLFIVSSDYEKSYIVQDFGYHPADVAVTGLSRFDSLFQKDVKTKRQLLIIPTWREWIVTDEKFLESEYFERYRDLVNHPALHEYAKKYDFEIVFCLHPNMQRFTPFFKDAPVKIVSQGEVDVQHLLKESAMMITDYSSVAFDMSFLHKPIIYYQFDRDRFIGKFPSHLDLDNDLPGDIVYQIEDVLSSVENYAQTNFEMKPENKKRAAKFLKYHDQNSSKRIYEKTLNIRKKPLYSSVMKSEVIKAFYRRFRKSRYYFPLMKTFYKLAKTMLPVNQKLILFESGLGKQYADSPRYIYEEIVRRGLKYKKVWVYNQQKRFNDPNTIYVKRLSIKYYYYLARARYWVNNQNFPTYIQKRKGTTYIQTWHGTPLKKMLNDIENVQGRTDDYVERVSGAVKNWDYLISPSPYATKAFKSAFRYNGEILEIGYPRNDLFYWKNNQAIAKKVRNSLKLPEGKKVILYAPTFRDNQTDGTNNFKFDINFDFEQMKEKLGNNYILLLRMHVVVKNKVVIPEEYKDFIFNVSSYPDIQELYLITDILITDYSSVMFDFANTKRPILFYTYDLEIYRDQLRGFYMDFEKEAPGPLLKTSDELIAAIQYIESIQKQYKNKYLDFYNKYCKLEDGFASERLVDRIFGTNVGGKNH</sequence>
<dbReference type="GO" id="GO:0005886">
    <property type="term" value="C:plasma membrane"/>
    <property type="evidence" value="ECO:0007669"/>
    <property type="project" value="UniProtKB-SubCell"/>
</dbReference>
<dbReference type="Gene3D" id="3.40.50.12580">
    <property type="match status" value="2"/>
</dbReference>
<name>A0A4R5VVH0_9BACI</name>
<evidence type="ECO:0000256" key="4">
    <source>
        <dbReference type="ARBA" id="ARBA00022679"/>
    </source>
</evidence>
<dbReference type="InterPro" id="IPR051612">
    <property type="entry name" value="Teichoic_Acid_Biosynth"/>
</dbReference>
<dbReference type="PANTHER" id="PTHR37316">
    <property type="entry name" value="TEICHOIC ACID GLYCEROL-PHOSPHATE PRIMASE"/>
    <property type="match status" value="1"/>
</dbReference>
<dbReference type="GO" id="GO:0019350">
    <property type="term" value="P:teichoic acid biosynthetic process"/>
    <property type="evidence" value="ECO:0007669"/>
    <property type="project" value="UniProtKB-KW"/>
</dbReference>
<dbReference type="InterPro" id="IPR043149">
    <property type="entry name" value="TagF_N"/>
</dbReference>
<protein>
    <submittedName>
        <fullName evidence="8">CDP-glycerol glycerophosphotransferase</fullName>
    </submittedName>
</protein>
<keyword evidence="3" id="KW-1003">Cell membrane</keyword>
<gene>
    <name evidence="8" type="ORF">E2K98_08975</name>
</gene>
<dbReference type="GO" id="GO:0047355">
    <property type="term" value="F:CDP-glycerol glycerophosphotransferase activity"/>
    <property type="evidence" value="ECO:0007669"/>
    <property type="project" value="InterPro"/>
</dbReference>
<evidence type="ECO:0000256" key="1">
    <source>
        <dbReference type="ARBA" id="ARBA00004202"/>
    </source>
</evidence>
<evidence type="ECO:0000259" key="7">
    <source>
        <dbReference type="Pfam" id="PF18674"/>
    </source>
</evidence>
<dbReference type="AlphaFoldDB" id="A0A4R5VVH0"/>
<dbReference type="Pfam" id="PF18674">
    <property type="entry name" value="TarS_C1"/>
    <property type="match status" value="1"/>
</dbReference>
<comment type="similarity">
    <text evidence="2">Belongs to the CDP-glycerol glycerophosphotransferase family.</text>
</comment>
<evidence type="ECO:0000256" key="5">
    <source>
        <dbReference type="ARBA" id="ARBA00022944"/>
    </source>
</evidence>
<evidence type="ECO:0000313" key="8">
    <source>
        <dbReference type="EMBL" id="TDK62184.1"/>
    </source>
</evidence>
<evidence type="ECO:0000256" key="6">
    <source>
        <dbReference type="ARBA" id="ARBA00023136"/>
    </source>
</evidence>
<dbReference type="SUPFAM" id="SSF53756">
    <property type="entry name" value="UDP-Glycosyltransferase/glycogen phosphorylase"/>
    <property type="match status" value="2"/>
</dbReference>
<keyword evidence="4 8" id="KW-0808">Transferase</keyword>
<dbReference type="InterPro" id="IPR041038">
    <property type="entry name" value="TarS_C1"/>
</dbReference>
<accession>A0A4R5VVH0</accession>
<comment type="subcellular location">
    <subcellularLocation>
        <location evidence="1">Cell membrane</location>
        <topology evidence="1">Peripheral membrane protein</topology>
    </subcellularLocation>
</comment>
<dbReference type="PANTHER" id="PTHR37316:SF3">
    <property type="entry name" value="TEICHOIC ACID GLYCEROL-PHOSPHATE TRANSFERASE"/>
    <property type="match status" value="1"/>
</dbReference>
<comment type="caution">
    <text evidence="8">The sequence shown here is derived from an EMBL/GenBank/DDBJ whole genome shotgun (WGS) entry which is preliminary data.</text>
</comment>
<evidence type="ECO:0000313" key="9">
    <source>
        <dbReference type="Proteomes" id="UP000295132"/>
    </source>
</evidence>
<dbReference type="Pfam" id="PF04464">
    <property type="entry name" value="Glyphos_transf"/>
    <property type="match status" value="2"/>
</dbReference>
<keyword evidence="6" id="KW-0472">Membrane</keyword>
<dbReference type="InterPro" id="IPR007554">
    <property type="entry name" value="Glycerophosphate_synth"/>
</dbReference>
<keyword evidence="5" id="KW-0777">Teichoic acid biosynthesis</keyword>
<organism evidence="8 9">
    <name type="scientific">Bacillus salipaludis</name>
    <dbReference type="NCBI Taxonomy" id="2547811"/>
    <lineage>
        <taxon>Bacteria</taxon>
        <taxon>Bacillati</taxon>
        <taxon>Bacillota</taxon>
        <taxon>Bacilli</taxon>
        <taxon>Bacillales</taxon>
        <taxon>Bacillaceae</taxon>
        <taxon>Bacillus</taxon>
    </lineage>
</organism>
<evidence type="ECO:0000256" key="3">
    <source>
        <dbReference type="ARBA" id="ARBA00022475"/>
    </source>
</evidence>
<dbReference type="EMBL" id="SMYO01000004">
    <property type="protein sequence ID" value="TDK62184.1"/>
    <property type="molecule type" value="Genomic_DNA"/>
</dbReference>
<dbReference type="Proteomes" id="UP000295132">
    <property type="component" value="Unassembled WGS sequence"/>
</dbReference>
<reference evidence="8 9" key="1">
    <citation type="submission" date="2019-03" db="EMBL/GenBank/DDBJ databases">
        <title>Bacillus niacini sp. nov. a Nicotinate-Metabolizing Mesophile Isolated from Soil.</title>
        <authorList>
            <person name="Zhang G."/>
        </authorList>
    </citation>
    <scope>NUCLEOTIDE SEQUENCE [LARGE SCALE GENOMIC DNA]</scope>
    <source>
        <strain evidence="8 9">WN066</strain>
    </source>
</reference>
<evidence type="ECO:0000256" key="2">
    <source>
        <dbReference type="ARBA" id="ARBA00010488"/>
    </source>
</evidence>
<feature type="domain" description="TarS C-terminal" evidence="7">
    <location>
        <begin position="176"/>
        <end position="321"/>
    </location>
</feature>
<dbReference type="Gene3D" id="3.40.50.11820">
    <property type="match status" value="1"/>
</dbReference>